<organism evidence="10 11">
    <name type="scientific">Eucalyptus globulus</name>
    <name type="common">Tasmanian blue gum</name>
    <dbReference type="NCBI Taxonomy" id="34317"/>
    <lineage>
        <taxon>Eukaryota</taxon>
        <taxon>Viridiplantae</taxon>
        <taxon>Streptophyta</taxon>
        <taxon>Embryophyta</taxon>
        <taxon>Tracheophyta</taxon>
        <taxon>Spermatophyta</taxon>
        <taxon>Magnoliopsida</taxon>
        <taxon>eudicotyledons</taxon>
        <taxon>Gunneridae</taxon>
        <taxon>Pentapetalae</taxon>
        <taxon>rosids</taxon>
        <taxon>malvids</taxon>
        <taxon>Myrtales</taxon>
        <taxon>Myrtaceae</taxon>
        <taxon>Myrtoideae</taxon>
        <taxon>Eucalypteae</taxon>
        <taxon>Eucalyptus</taxon>
    </lineage>
</organism>
<dbReference type="PANTHER" id="PTHR33109">
    <property type="entry name" value="EPIDERMAL PATTERNING FACTOR-LIKE PROTEIN 4"/>
    <property type="match status" value="1"/>
</dbReference>
<comment type="function">
    <text evidence="7">Controls stomatal patterning.</text>
</comment>
<feature type="compositionally biased region" description="Low complexity" evidence="8">
    <location>
        <begin position="66"/>
        <end position="77"/>
    </location>
</feature>
<proteinExistence type="inferred from homology"/>
<evidence type="ECO:0000256" key="8">
    <source>
        <dbReference type="SAM" id="MobiDB-lite"/>
    </source>
</evidence>
<dbReference type="Pfam" id="PF17181">
    <property type="entry name" value="EPF"/>
    <property type="match status" value="1"/>
</dbReference>
<dbReference type="PANTHER" id="PTHR33109:SF4">
    <property type="entry name" value="EPIDERMAL PATTERNING FACTOR-LIKE PROTEIN 6"/>
    <property type="match status" value="1"/>
</dbReference>
<evidence type="ECO:0000256" key="1">
    <source>
        <dbReference type="ARBA" id="ARBA00004613"/>
    </source>
</evidence>
<keyword evidence="3 7" id="KW-0217">Developmental protein</keyword>
<evidence type="ECO:0000256" key="6">
    <source>
        <dbReference type="ARBA" id="ARBA00023157"/>
    </source>
</evidence>
<evidence type="ECO:0000256" key="9">
    <source>
        <dbReference type="SAM" id="SignalP"/>
    </source>
</evidence>
<comment type="subcellular location">
    <subcellularLocation>
        <location evidence="1 7">Secreted</location>
    </subcellularLocation>
</comment>
<comment type="caution">
    <text evidence="10">The sequence shown here is derived from an EMBL/GenBank/DDBJ whole genome shotgun (WGS) entry which is preliminary data.</text>
</comment>
<name>A0ABD3LEM6_EUCGL</name>
<keyword evidence="6" id="KW-1015">Disulfide bond</keyword>
<feature type="chain" id="PRO_5044754871" description="Epidermal patterning factor-like protein" evidence="9">
    <location>
        <begin position="46"/>
        <end position="137"/>
    </location>
</feature>
<feature type="region of interest" description="Disordered" evidence="8">
    <location>
        <begin position="51"/>
        <end position="99"/>
    </location>
</feature>
<evidence type="ECO:0000256" key="3">
    <source>
        <dbReference type="ARBA" id="ARBA00022473"/>
    </source>
</evidence>
<evidence type="ECO:0000256" key="4">
    <source>
        <dbReference type="ARBA" id="ARBA00022525"/>
    </source>
</evidence>
<keyword evidence="11" id="KW-1185">Reference proteome</keyword>
<dbReference type="EMBL" id="JBJKBG010000002">
    <property type="protein sequence ID" value="KAL3749033.1"/>
    <property type="molecule type" value="Genomic_DNA"/>
</dbReference>
<accession>A0ABD3LEM6</accession>
<dbReference type="Proteomes" id="UP001634007">
    <property type="component" value="Unassembled WGS sequence"/>
</dbReference>
<keyword evidence="5 9" id="KW-0732">Signal</keyword>
<protein>
    <recommendedName>
        <fullName evidence="7">Epidermal patterning factor-like protein</fullName>
    </recommendedName>
</protein>
<evidence type="ECO:0000256" key="5">
    <source>
        <dbReference type="ARBA" id="ARBA00022729"/>
    </source>
</evidence>
<evidence type="ECO:0000313" key="10">
    <source>
        <dbReference type="EMBL" id="KAL3749033.1"/>
    </source>
</evidence>
<feature type="signal peptide" evidence="9">
    <location>
        <begin position="1"/>
        <end position="45"/>
    </location>
</feature>
<evidence type="ECO:0000313" key="11">
    <source>
        <dbReference type="Proteomes" id="UP001634007"/>
    </source>
</evidence>
<dbReference type="GO" id="GO:0010052">
    <property type="term" value="P:guard cell differentiation"/>
    <property type="evidence" value="ECO:0007669"/>
    <property type="project" value="UniProtKB-UniRule"/>
</dbReference>
<reference evidence="10 11" key="1">
    <citation type="submission" date="2024-11" db="EMBL/GenBank/DDBJ databases">
        <title>Chromosome-level genome assembly of Eucalyptus globulus Labill. provides insights into its genome evolution.</title>
        <authorList>
            <person name="Li X."/>
        </authorList>
    </citation>
    <scope>NUCLEOTIDE SEQUENCE [LARGE SCALE GENOMIC DNA]</scope>
    <source>
        <strain evidence="10">CL2024</strain>
        <tissue evidence="10">Fresh tender leaves</tissue>
    </source>
</reference>
<keyword evidence="4 7" id="KW-0964">Secreted</keyword>
<evidence type="ECO:0000256" key="7">
    <source>
        <dbReference type="RuleBase" id="RU367102"/>
    </source>
</evidence>
<dbReference type="GO" id="GO:0005576">
    <property type="term" value="C:extracellular region"/>
    <property type="evidence" value="ECO:0007669"/>
    <property type="project" value="UniProtKB-SubCell"/>
</dbReference>
<comment type="similarity">
    <text evidence="2 7">Belongs to the plant cysteine rich small secretory peptide family. Epidermal patterning factor subfamily.</text>
</comment>
<dbReference type="AlphaFoldDB" id="A0ABD3LEM6"/>
<sequence length="137" mass="14575">MATLRRGRDRQAPRRRRPTVAALALPLALALFFLLLLLLLAPASARPLARDSVPVMREGLSGGRTSGSSSGAAAAAASRRRRRLAGPGSAPPSCRSKCGDCSPCQPVHVPVQPGLDTPPEYHPEAWRCKCGNKLFMP</sequence>
<evidence type="ECO:0000256" key="2">
    <source>
        <dbReference type="ARBA" id="ARBA00008127"/>
    </source>
</evidence>
<gene>
    <name evidence="10" type="ORF">ACJRO7_010169</name>
</gene>
<dbReference type="InterPro" id="IPR039455">
    <property type="entry name" value="EPFL"/>
</dbReference>